<proteinExistence type="predicted"/>
<dbReference type="EMBL" id="JARYMX010000002">
    <property type="protein sequence ID" value="KAJ9563702.1"/>
    <property type="molecule type" value="Genomic_DNA"/>
</dbReference>
<dbReference type="PROSITE" id="PS50863">
    <property type="entry name" value="B3"/>
    <property type="match status" value="2"/>
</dbReference>
<organism evidence="8 9">
    <name type="scientific">Centaurea solstitialis</name>
    <name type="common">yellow star-thistle</name>
    <dbReference type="NCBI Taxonomy" id="347529"/>
    <lineage>
        <taxon>Eukaryota</taxon>
        <taxon>Viridiplantae</taxon>
        <taxon>Streptophyta</taxon>
        <taxon>Embryophyta</taxon>
        <taxon>Tracheophyta</taxon>
        <taxon>Spermatophyta</taxon>
        <taxon>Magnoliopsida</taxon>
        <taxon>eudicotyledons</taxon>
        <taxon>Gunneridae</taxon>
        <taxon>Pentapetalae</taxon>
        <taxon>asterids</taxon>
        <taxon>campanulids</taxon>
        <taxon>Asterales</taxon>
        <taxon>Asteraceae</taxon>
        <taxon>Carduoideae</taxon>
        <taxon>Cardueae</taxon>
        <taxon>Centaureinae</taxon>
        <taxon>Centaurea</taxon>
    </lineage>
</organism>
<feature type="domain" description="TF-B3" evidence="7">
    <location>
        <begin position="8"/>
        <end position="102"/>
    </location>
</feature>
<dbReference type="GO" id="GO:0003677">
    <property type="term" value="F:DNA binding"/>
    <property type="evidence" value="ECO:0007669"/>
    <property type="project" value="UniProtKB-KW"/>
</dbReference>
<sequence length="268" mass="31251">MNSNNGNGVSFFKILLKDDVDYLPLPPNFAKKHLKNKNQLTLVLKTKSSVKWKVKCVEIEDRYYFMDGWLKFAKDNGLKKGDFVVFWLNSPSIFQVFLYAPNGCLKTSGGGKKRKILEKPSVKKETSDDDSMEDVKQSRGGKKLKIWKKPSVKKEMSDDDSMEDVKRPLRRNMTKTAIHSLSITKSFMKDVGIYEYCSLRLKNDHGYVWKVKVMKYRAEKMPYLTKGWSDFRKDNKIQTGDWCEFHHVRANLLLVRIFKKGKQVLKKS</sequence>
<feature type="region of interest" description="Disordered" evidence="6">
    <location>
        <begin position="119"/>
        <end position="140"/>
    </location>
</feature>
<dbReference type="InterPro" id="IPR050655">
    <property type="entry name" value="Plant_B3_domain"/>
</dbReference>
<dbReference type="PANTHER" id="PTHR31920:SF145">
    <property type="entry name" value="B3 DOMAIN-CONTAINING PROTEIN REM20-LIKE ISOFORM X1"/>
    <property type="match status" value="1"/>
</dbReference>
<evidence type="ECO:0000256" key="5">
    <source>
        <dbReference type="ARBA" id="ARBA00023242"/>
    </source>
</evidence>
<evidence type="ECO:0000313" key="8">
    <source>
        <dbReference type="EMBL" id="KAJ9563702.1"/>
    </source>
</evidence>
<dbReference type="Proteomes" id="UP001172457">
    <property type="component" value="Chromosome 2"/>
</dbReference>
<keyword evidence="9" id="KW-1185">Reference proteome</keyword>
<evidence type="ECO:0000256" key="4">
    <source>
        <dbReference type="ARBA" id="ARBA00023163"/>
    </source>
</evidence>
<dbReference type="CDD" id="cd10017">
    <property type="entry name" value="B3_DNA"/>
    <property type="match status" value="2"/>
</dbReference>
<evidence type="ECO:0000259" key="7">
    <source>
        <dbReference type="PROSITE" id="PS50863"/>
    </source>
</evidence>
<name>A0AA38WJV3_9ASTR</name>
<evidence type="ECO:0000256" key="1">
    <source>
        <dbReference type="ARBA" id="ARBA00004123"/>
    </source>
</evidence>
<dbReference type="InterPro" id="IPR003340">
    <property type="entry name" value="B3_DNA-bd"/>
</dbReference>
<evidence type="ECO:0000256" key="6">
    <source>
        <dbReference type="SAM" id="MobiDB-lite"/>
    </source>
</evidence>
<accession>A0AA38WJV3</accession>
<dbReference type="SMART" id="SM01019">
    <property type="entry name" value="B3"/>
    <property type="match status" value="2"/>
</dbReference>
<dbReference type="SUPFAM" id="SSF101936">
    <property type="entry name" value="DNA-binding pseudobarrel domain"/>
    <property type="match status" value="2"/>
</dbReference>
<dbReference type="AlphaFoldDB" id="A0AA38WJV3"/>
<evidence type="ECO:0000256" key="2">
    <source>
        <dbReference type="ARBA" id="ARBA00023015"/>
    </source>
</evidence>
<keyword evidence="5" id="KW-0539">Nucleus</keyword>
<reference evidence="8" key="1">
    <citation type="submission" date="2023-03" db="EMBL/GenBank/DDBJ databases">
        <title>Chromosome-scale reference genome and RAD-based genetic map of yellow starthistle (Centaurea solstitialis) reveal putative structural variation and QTLs associated with invader traits.</title>
        <authorList>
            <person name="Reatini B."/>
            <person name="Cang F.A."/>
            <person name="Jiang Q."/>
            <person name="Mckibben M.T.W."/>
            <person name="Barker M.S."/>
            <person name="Rieseberg L.H."/>
            <person name="Dlugosch K.M."/>
        </authorList>
    </citation>
    <scope>NUCLEOTIDE SEQUENCE</scope>
    <source>
        <strain evidence="8">CAN-66</strain>
        <tissue evidence="8">Leaf</tissue>
    </source>
</reference>
<evidence type="ECO:0000313" key="9">
    <source>
        <dbReference type="Proteomes" id="UP001172457"/>
    </source>
</evidence>
<evidence type="ECO:0000256" key="3">
    <source>
        <dbReference type="ARBA" id="ARBA00023125"/>
    </source>
</evidence>
<comment type="subcellular location">
    <subcellularLocation>
        <location evidence="1">Nucleus</location>
    </subcellularLocation>
</comment>
<comment type="caution">
    <text evidence="8">The sequence shown here is derived from an EMBL/GenBank/DDBJ whole genome shotgun (WGS) entry which is preliminary data.</text>
</comment>
<keyword evidence="2" id="KW-0805">Transcription regulation</keyword>
<dbReference type="InterPro" id="IPR015300">
    <property type="entry name" value="DNA-bd_pseudobarrel_sf"/>
</dbReference>
<keyword evidence="3" id="KW-0238">DNA-binding</keyword>
<dbReference type="Pfam" id="PF02362">
    <property type="entry name" value="B3"/>
    <property type="match status" value="2"/>
</dbReference>
<protein>
    <recommendedName>
        <fullName evidence="7">TF-B3 domain-containing protein</fullName>
    </recommendedName>
</protein>
<keyword evidence="4" id="KW-0804">Transcription</keyword>
<dbReference type="PANTHER" id="PTHR31920">
    <property type="entry name" value="B3 DOMAIN-CONTAINING"/>
    <property type="match status" value="1"/>
</dbReference>
<feature type="domain" description="TF-B3" evidence="7">
    <location>
        <begin position="166"/>
        <end position="261"/>
    </location>
</feature>
<gene>
    <name evidence="8" type="ORF">OSB04_008862</name>
</gene>
<dbReference type="Gene3D" id="2.40.330.10">
    <property type="entry name" value="DNA-binding pseudobarrel domain"/>
    <property type="match status" value="2"/>
</dbReference>
<dbReference type="GO" id="GO:0005634">
    <property type="term" value="C:nucleus"/>
    <property type="evidence" value="ECO:0007669"/>
    <property type="project" value="UniProtKB-SubCell"/>
</dbReference>